<keyword evidence="1" id="KW-0472">Membrane</keyword>
<accession>A0ABR1UQW6</accession>
<comment type="caution">
    <text evidence="2">The sequence shown here is derived from an EMBL/GenBank/DDBJ whole genome shotgun (WGS) entry which is preliminary data.</text>
</comment>
<dbReference type="RefSeq" id="XP_066714581.1">
    <property type="nucleotide sequence ID" value="XM_066859094.1"/>
</dbReference>
<dbReference type="GeneID" id="92092157"/>
<proteinExistence type="predicted"/>
<keyword evidence="3" id="KW-1185">Reference proteome</keyword>
<dbReference type="Proteomes" id="UP001480595">
    <property type="component" value="Unassembled WGS sequence"/>
</dbReference>
<evidence type="ECO:0000313" key="2">
    <source>
        <dbReference type="EMBL" id="KAK8061319.1"/>
    </source>
</evidence>
<gene>
    <name evidence="2" type="ORF">PG994_007685</name>
</gene>
<evidence type="ECO:0000313" key="3">
    <source>
        <dbReference type="Proteomes" id="UP001480595"/>
    </source>
</evidence>
<protein>
    <submittedName>
        <fullName evidence="2">Uncharacterized protein</fullName>
    </submittedName>
</protein>
<evidence type="ECO:0000256" key="1">
    <source>
        <dbReference type="SAM" id="Phobius"/>
    </source>
</evidence>
<feature type="transmembrane region" description="Helical" evidence="1">
    <location>
        <begin position="71"/>
        <end position="92"/>
    </location>
</feature>
<keyword evidence="1" id="KW-0812">Transmembrane</keyword>
<keyword evidence="1" id="KW-1133">Transmembrane helix</keyword>
<feature type="transmembrane region" description="Helical" evidence="1">
    <location>
        <begin position="112"/>
        <end position="134"/>
    </location>
</feature>
<dbReference type="EMBL" id="JAQQWL010000008">
    <property type="protein sequence ID" value="KAK8061319.1"/>
    <property type="molecule type" value="Genomic_DNA"/>
</dbReference>
<name>A0ABR1UQW6_9PEZI</name>
<reference evidence="2 3" key="1">
    <citation type="submission" date="2023-01" db="EMBL/GenBank/DDBJ databases">
        <title>Analysis of 21 Apiospora genomes using comparative genomics revels a genus with tremendous synthesis potential of carbohydrate active enzymes and secondary metabolites.</title>
        <authorList>
            <person name="Sorensen T."/>
        </authorList>
    </citation>
    <scope>NUCLEOTIDE SEQUENCE [LARGE SCALE GENOMIC DNA]</scope>
    <source>
        <strain evidence="2 3">CBS 135458</strain>
    </source>
</reference>
<feature type="transmembrane region" description="Helical" evidence="1">
    <location>
        <begin position="41"/>
        <end position="59"/>
    </location>
</feature>
<organism evidence="2 3">
    <name type="scientific">Apiospora phragmitis</name>
    <dbReference type="NCBI Taxonomy" id="2905665"/>
    <lineage>
        <taxon>Eukaryota</taxon>
        <taxon>Fungi</taxon>
        <taxon>Dikarya</taxon>
        <taxon>Ascomycota</taxon>
        <taxon>Pezizomycotina</taxon>
        <taxon>Sordariomycetes</taxon>
        <taxon>Xylariomycetidae</taxon>
        <taxon>Amphisphaeriales</taxon>
        <taxon>Apiosporaceae</taxon>
        <taxon>Apiospora</taxon>
    </lineage>
</organism>
<sequence length="154" mass="16845">MLRLVYISPLACVPAYFAWVTDQSIKPYFEEHGMGEDAAHTGLVLAGCIIDIVLLYVLLLPSQTPGPGYQFASAVLAIVLLVFNCLTAKYSWEWRQVLDHAGETVLAKNCLALFIIVVFCLANAGIYLLLSALYRLAKCGIYGYEVASYVSSAV</sequence>